<dbReference type="Gramene" id="Solyc00g090640.1.1">
    <property type="protein sequence ID" value="Solyc00g090640.1.1.1.CDS"/>
    <property type="gene ID" value="Solyc00g090640.1"/>
</dbReference>
<evidence type="ECO:0000313" key="3">
    <source>
        <dbReference type="EnsemblPlants" id="Solyc00g090640.1.1.1.CDS"/>
    </source>
</evidence>
<keyword evidence="2" id="KW-0812">Transmembrane</keyword>
<keyword evidence="2" id="KW-1133">Transmembrane helix</keyword>
<sequence>MVSALTDGLEIFALSAFRCFRRYTMITLGAITLFIFLLRFIVFTFRESPKFLLVKGHDAHALDVLYSVAAFNGKPAPSLTMDDFRALELEEASKDSKSIVPATTISSLKRSSRPSGFFDSFKVTFLGGLESLFGHLRGLFAERLYQYLFAVMAVA</sequence>
<dbReference type="Proteomes" id="UP000004994">
    <property type="component" value="Unassembled WGS sequence"/>
</dbReference>
<organism evidence="3">
    <name type="scientific">Solanum lycopersicum</name>
    <name type="common">Tomato</name>
    <name type="synonym">Lycopersicon esculentum</name>
    <dbReference type="NCBI Taxonomy" id="4081"/>
    <lineage>
        <taxon>Eukaryota</taxon>
        <taxon>Viridiplantae</taxon>
        <taxon>Streptophyta</taxon>
        <taxon>Embryophyta</taxon>
        <taxon>Tracheophyta</taxon>
        <taxon>Spermatophyta</taxon>
        <taxon>Magnoliopsida</taxon>
        <taxon>eudicotyledons</taxon>
        <taxon>Gunneridae</taxon>
        <taxon>Pentapetalae</taxon>
        <taxon>asterids</taxon>
        <taxon>lamiids</taxon>
        <taxon>Solanales</taxon>
        <taxon>Solanaceae</taxon>
        <taxon>Solanoideae</taxon>
        <taxon>Solaneae</taxon>
        <taxon>Solanum</taxon>
        <taxon>Solanum subgen. Lycopersicon</taxon>
    </lineage>
</organism>
<proteinExistence type="inferred from homology"/>
<name>A0A494G9P0_SOLLC</name>
<dbReference type="PaxDb" id="4081-Solyc00g090640.1.1"/>
<feature type="transmembrane region" description="Helical" evidence="2">
    <location>
        <begin position="23"/>
        <end position="45"/>
    </location>
</feature>
<dbReference type="InterPro" id="IPR036259">
    <property type="entry name" value="MFS_trans_sf"/>
</dbReference>
<protein>
    <submittedName>
        <fullName evidence="3">Uncharacterized protein</fullName>
    </submittedName>
</protein>
<evidence type="ECO:0000313" key="4">
    <source>
        <dbReference type="Proteomes" id="UP000004994"/>
    </source>
</evidence>
<comment type="similarity">
    <text evidence="1">Belongs to the major facilitator superfamily. Phosphate:H(+) symporter (TC 2.A.1.9) family.</text>
</comment>
<evidence type="ECO:0000256" key="1">
    <source>
        <dbReference type="ARBA" id="ARBA00044504"/>
    </source>
</evidence>
<dbReference type="AlphaFoldDB" id="A0A494G9P0"/>
<keyword evidence="4" id="KW-1185">Reference proteome</keyword>
<dbReference type="Gene3D" id="1.20.1250.20">
    <property type="entry name" value="MFS general substrate transporter like domains"/>
    <property type="match status" value="1"/>
</dbReference>
<accession>A0A494G9P0</accession>
<reference evidence="3" key="1">
    <citation type="journal article" date="2012" name="Nature">
        <title>The tomato genome sequence provides insights into fleshy fruit evolution.</title>
        <authorList>
            <consortium name="Tomato Genome Consortium"/>
        </authorList>
    </citation>
    <scope>NUCLEOTIDE SEQUENCE [LARGE SCALE GENOMIC DNA]</scope>
    <source>
        <strain evidence="3">cv. Heinz 1706</strain>
    </source>
</reference>
<reference evidence="3" key="2">
    <citation type="submission" date="2019-04" db="UniProtKB">
        <authorList>
            <consortium name="EnsemblPlants"/>
        </authorList>
    </citation>
    <scope>IDENTIFICATION</scope>
    <source>
        <strain evidence="3">cv. Heinz 1706</strain>
    </source>
</reference>
<keyword evidence="2" id="KW-0472">Membrane</keyword>
<evidence type="ECO:0000256" key="2">
    <source>
        <dbReference type="SAM" id="Phobius"/>
    </source>
</evidence>
<dbReference type="EnsemblPlants" id="Solyc00g090640.1.1">
    <property type="protein sequence ID" value="Solyc00g090640.1.1.1.CDS"/>
    <property type="gene ID" value="Solyc00g090640.1"/>
</dbReference>
<dbReference type="InParanoid" id="A0A494G9P0"/>